<accession>A0A364N2I3</accession>
<feature type="compositionally biased region" description="Polar residues" evidence="1">
    <location>
        <begin position="12"/>
        <end position="26"/>
    </location>
</feature>
<feature type="transmembrane region" description="Helical" evidence="2">
    <location>
        <begin position="176"/>
        <end position="199"/>
    </location>
</feature>
<dbReference type="EMBL" id="QGDH01000074">
    <property type="protein sequence ID" value="RAR09493.1"/>
    <property type="molecule type" value="Genomic_DNA"/>
</dbReference>
<feature type="compositionally biased region" description="Pro residues" evidence="1">
    <location>
        <begin position="71"/>
        <end position="80"/>
    </location>
</feature>
<reference evidence="4" key="1">
    <citation type="submission" date="2018-05" db="EMBL/GenBank/DDBJ databases">
        <title>Draft genome sequence of Stemphylium lycopersici strain CIDEFI 213.</title>
        <authorList>
            <person name="Medina R."/>
            <person name="Franco M.E.E."/>
            <person name="Lucentini C.G."/>
            <person name="Saparrat M.C.N."/>
            <person name="Balatti P.A."/>
        </authorList>
    </citation>
    <scope>NUCLEOTIDE SEQUENCE [LARGE SCALE GENOMIC DNA]</scope>
    <source>
        <strain evidence="4">CIDEFI 213</strain>
    </source>
</reference>
<keyword evidence="2" id="KW-1133">Transmembrane helix</keyword>
<sequence>MESQPPPVPCSATPTQHHQQRPSSNAVADDHEYTYNEKEPHQRQHSVRPDRNSKSSYSRAHDSVISSHPFSPKPSSPPSPCSSISSVGGQQPNSPQGRRYSPSEIDRQSIQYPPKAHLDPEKHASSSSQGRRSPNRASATPAPDSDAIVYDKGAYHEKGPEEKAWHLLFWLCAPNVFLSGAIALWSLFAILISIVLAPLRLCTTRPPLSEQITAFLAPALNLQLHMVYSHDSTTGYSAPMLVVIHLFSPVISFGVAIAAWTAAGFWFFSSILGDPGGHDGHNDGKESIVGVRNWWERWLSRGLRETNA</sequence>
<gene>
    <name evidence="3" type="ORF">DDE83_005486</name>
</gene>
<evidence type="ECO:0000256" key="2">
    <source>
        <dbReference type="SAM" id="Phobius"/>
    </source>
</evidence>
<dbReference type="STRING" id="183478.A0A364N2I3"/>
<evidence type="ECO:0000256" key="1">
    <source>
        <dbReference type="SAM" id="MobiDB-lite"/>
    </source>
</evidence>
<feature type="compositionally biased region" description="Polar residues" evidence="1">
    <location>
        <begin position="125"/>
        <end position="138"/>
    </location>
</feature>
<evidence type="ECO:0000313" key="4">
    <source>
        <dbReference type="Proteomes" id="UP000249619"/>
    </source>
</evidence>
<feature type="region of interest" description="Disordered" evidence="1">
    <location>
        <begin position="1"/>
        <end position="145"/>
    </location>
</feature>
<dbReference type="AlphaFoldDB" id="A0A364N2I3"/>
<protein>
    <submittedName>
        <fullName evidence="3">Uncharacterized protein</fullName>
    </submittedName>
</protein>
<feature type="transmembrane region" description="Helical" evidence="2">
    <location>
        <begin position="240"/>
        <end position="268"/>
    </location>
</feature>
<organism evidence="3 4">
    <name type="scientific">Stemphylium lycopersici</name>
    <name type="common">Tomato gray leaf spot disease fungus</name>
    <name type="synonym">Thyrospora lycopersici</name>
    <dbReference type="NCBI Taxonomy" id="183478"/>
    <lineage>
        <taxon>Eukaryota</taxon>
        <taxon>Fungi</taxon>
        <taxon>Dikarya</taxon>
        <taxon>Ascomycota</taxon>
        <taxon>Pezizomycotina</taxon>
        <taxon>Dothideomycetes</taxon>
        <taxon>Pleosporomycetidae</taxon>
        <taxon>Pleosporales</taxon>
        <taxon>Pleosporineae</taxon>
        <taxon>Pleosporaceae</taxon>
        <taxon>Stemphylium</taxon>
    </lineage>
</organism>
<feature type="compositionally biased region" description="Polar residues" evidence="1">
    <location>
        <begin position="87"/>
        <end position="96"/>
    </location>
</feature>
<evidence type="ECO:0000313" key="3">
    <source>
        <dbReference type="EMBL" id="RAR09493.1"/>
    </source>
</evidence>
<comment type="caution">
    <text evidence="3">The sequence shown here is derived from an EMBL/GenBank/DDBJ whole genome shotgun (WGS) entry which is preliminary data.</text>
</comment>
<proteinExistence type="predicted"/>
<keyword evidence="2" id="KW-0812">Transmembrane</keyword>
<name>A0A364N2I3_STELY</name>
<feature type="compositionally biased region" description="Basic and acidic residues" evidence="1">
    <location>
        <begin position="28"/>
        <end position="53"/>
    </location>
</feature>
<dbReference type="Proteomes" id="UP000249619">
    <property type="component" value="Unassembled WGS sequence"/>
</dbReference>
<keyword evidence="4" id="KW-1185">Reference proteome</keyword>
<keyword evidence="2" id="KW-0472">Membrane</keyword>